<dbReference type="PANTHER" id="PTHR33738">
    <property type="entry name" value="EMB|CAB82975.1"/>
    <property type="match status" value="1"/>
</dbReference>
<comment type="caution">
    <text evidence="2">The sequence shown here is derived from an EMBL/GenBank/DDBJ whole genome shotgun (WGS) entry which is preliminary data.</text>
</comment>
<evidence type="ECO:0000256" key="1">
    <source>
        <dbReference type="SAM" id="MobiDB-lite"/>
    </source>
</evidence>
<proteinExistence type="predicted"/>
<evidence type="ECO:0000313" key="2">
    <source>
        <dbReference type="EMBL" id="TVU40176.1"/>
    </source>
</evidence>
<dbReference type="Proteomes" id="UP000324897">
    <property type="component" value="Chromosome 4"/>
</dbReference>
<dbReference type="PANTHER" id="PTHR33738:SF25">
    <property type="entry name" value="GENOME ASSEMBLY, CHROMOSOME: II"/>
    <property type="match status" value="1"/>
</dbReference>
<protein>
    <submittedName>
        <fullName evidence="2">Uncharacterized protein</fullName>
    </submittedName>
</protein>
<feature type="compositionally biased region" description="Basic and acidic residues" evidence="1">
    <location>
        <begin position="19"/>
        <end position="28"/>
    </location>
</feature>
<feature type="compositionally biased region" description="Basic and acidic residues" evidence="1">
    <location>
        <begin position="108"/>
        <end position="128"/>
    </location>
</feature>
<feature type="compositionally biased region" description="Polar residues" evidence="1">
    <location>
        <begin position="1"/>
        <end position="11"/>
    </location>
</feature>
<keyword evidence="3" id="KW-1185">Reference proteome</keyword>
<evidence type="ECO:0000313" key="3">
    <source>
        <dbReference type="Proteomes" id="UP000324897"/>
    </source>
</evidence>
<accession>A0A5J9VX13</accession>
<feature type="region of interest" description="Disordered" evidence="1">
    <location>
        <begin position="1"/>
        <end position="137"/>
    </location>
</feature>
<name>A0A5J9VX13_9POAL</name>
<dbReference type="EMBL" id="RWGY01000007">
    <property type="protein sequence ID" value="TVU40176.1"/>
    <property type="molecule type" value="Genomic_DNA"/>
</dbReference>
<gene>
    <name evidence="2" type="ORF">EJB05_13627</name>
</gene>
<sequence>MDGKKQQQATGASFVDELFGPKDRRDADSSAASSAASGGYFSTVFPPPSATARNDASRVAHGGDGKAAQGNGGGGYAATGMTSESPYFGPSSVHYGGRDFFYGAGHGQQDHRSHSETIPPPKKEDNKQQPDGSAATRGDWWQGTAAITIIIISRISLLLTERLYIQLIDVAIHRSIKPNCIQHI</sequence>
<dbReference type="OrthoDB" id="1733797at2759"/>
<organism evidence="2 3">
    <name type="scientific">Eragrostis curvula</name>
    <name type="common">weeping love grass</name>
    <dbReference type="NCBI Taxonomy" id="38414"/>
    <lineage>
        <taxon>Eukaryota</taxon>
        <taxon>Viridiplantae</taxon>
        <taxon>Streptophyta</taxon>
        <taxon>Embryophyta</taxon>
        <taxon>Tracheophyta</taxon>
        <taxon>Spermatophyta</taxon>
        <taxon>Magnoliopsida</taxon>
        <taxon>Liliopsida</taxon>
        <taxon>Poales</taxon>
        <taxon>Poaceae</taxon>
        <taxon>PACMAD clade</taxon>
        <taxon>Chloridoideae</taxon>
        <taxon>Eragrostideae</taxon>
        <taxon>Eragrostidinae</taxon>
        <taxon>Eragrostis</taxon>
    </lineage>
</organism>
<feature type="compositionally biased region" description="Basic and acidic residues" evidence="1">
    <location>
        <begin position="55"/>
        <end position="64"/>
    </location>
</feature>
<feature type="non-terminal residue" evidence="2">
    <location>
        <position position="1"/>
    </location>
</feature>
<dbReference type="AlphaFoldDB" id="A0A5J9VX13"/>
<dbReference type="Gramene" id="TVU40176">
    <property type="protein sequence ID" value="TVU40176"/>
    <property type="gene ID" value="EJB05_13627"/>
</dbReference>
<reference evidence="2 3" key="1">
    <citation type="journal article" date="2019" name="Sci. Rep.">
        <title>A high-quality genome of Eragrostis curvula grass provides insights into Poaceae evolution and supports new strategies to enhance forage quality.</title>
        <authorList>
            <person name="Carballo J."/>
            <person name="Santos B.A.C.M."/>
            <person name="Zappacosta D."/>
            <person name="Garbus I."/>
            <person name="Selva J.P."/>
            <person name="Gallo C.A."/>
            <person name="Diaz A."/>
            <person name="Albertini E."/>
            <person name="Caccamo M."/>
            <person name="Echenique V."/>
        </authorList>
    </citation>
    <scope>NUCLEOTIDE SEQUENCE [LARGE SCALE GENOMIC DNA]</scope>
    <source>
        <strain evidence="3">cv. Victoria</strain>
        <tissue evidence="2">Leaf</tissue>
    </source>
</reference>